<reference evidence="1" key="1">
    <citation type="journal article" date="2016" name="Insect Biochem. Mol. Biol.">
        <title>Multifaceted biological insights from a draft genome sequence of the tobacco hornworm moth, Manduca sexta.</title>
        <authorList>
            <person name="Kanost M.R."/>
            <person name="Arrese E.L."/>
            <person name="Cao X."/>
            <person name="Chen Y.R."/>
            <person name="Chellapilla S."/>
            <person name="Goldsmith M.R."/>
            <person name="Grosse-Wilde E."/>
            <person name="Heckel D.G."/>
            <person name="Herndon N."/>
            <person name="Jiang H."/>
            <person name="Papanicolaou A."/>
            <person name="Qu J."/>
            <person name="Soulages J.L."/>
            <person name="Vogel H."/>
            <person name="Walters J."/>
            <person name="Waterhouse R.M."/>
            <person name="Ahn S.J."/>
            <person name="Almeida F.C."/>
            <person name="An C."/>
            <person name="Aqrawi P."/>
            <person name="Bretschneider A."/>
            <person name="Bryant W.B."/>
            <person name="Bucks S."/>
            <person name="Chao H."/>
            <person name="Chevignon G."/>
            <person name="Christen J.M."/>
            <person name="Clarke D.F."/>
            <person name="Dittmer N.T."/>
            <person name="Ferguson L.C.F."/>
            <person name="Garavelou S."/>
            <person name="Gordon K.H.J."/>
            <person name="Gunaratna R.T."/>
            <person name="Han Y."/>
            <person name="Hauser F."/>
            <person name="He Y."/>
            <person name="Heidel-Fischer H."/>
            <person name="Hirsh A."/>
            <person name="Hu Y."/>
            <person name="Jiang H."/>
            <person name="Kalra D."/>
            <person name="Klinner C."/>
            <person name="Konig C."/>
            <person name="Kovar C."/>
            <person name="Kroll A.R."/>
            <person name="Kuwar S.S."/>
            <person name="Lee S.L."/>
            <person name="Lehman R."/>
            <person name="Li K."/>
            <person name="Li Z."/>
            <person name="Liang H."/>
            <person name="Lovelace S."/>
            <person name="Lu Z."/>
            <person name="Mansfield J.H."/>
            <person name="McCulloch K.J."/>
            <person name="Mathew T."/>
            <person name="Morton B."/>
            <person name="Muzny D.M."/>
            <person name="Neunemann D."/>
            <person name="Ongeri F."/>
            <person name="Pauchet Y."/>
            <person name="Pu L.L."/>
            <person name="Pyrousis I."/>
            <person name="Rao X.J."/>
            <person name="Redding A."/>
            <person name="Roesel C."/>
            <person name="Sanchez-Gracia A."/>
            <person name="Schaack S."/>
            <person name="Shukla A."/>
            <person name="Tetreau G."/>
            <person name="Wang Y."/>
            <person name="Xiong G.H."/>
            <person name="Traut W."/>
            <person name="Walsh T.K."/>
            <person name="Worley K.C."/>
            <person name="Wu D."/>
            <person name="Wu W."/>
            <person name="Wu Y.Q."/>
            <person name="Zhang X."/>
            <person name="Zou Z."/>
            <person name="Zucker H."/>
            <person name="Briscoe A.D."/>
            <person name="Burmester T."/>
            <person name="Clem R.J."/>
            <person name="Feyereisen R."/>
            <person name="Grimmelikhuijzen C.J.P."/>
            <person name="Hamodrakas S.J."/>
            <person name="Hansson B.S."/>
            <person name="Huguet E."/>
            <person name="Jermiin L.S."/>
            <person name="Lan Q."/>
            <person name="Lehman H.K."/>
            <person name="Lorenzen M."/>
            <person name="Merzendorfer H."/>
            <person name="Michalopoulos I."/>
            <person name="Morton D.B."/>
            <person name="Muthukrishnan S."/>
            <person name="Oakeshott J.G."/>
            <person name="Palmer W."/>
            <person name="Park Y."/>
            <person name="Passarelli A.L."/>
            <person name="Rozas J."/>
            <person name="Schwartz L.M."/>
            <person name="Smith W."/>
            <person name="Southgate A."/>
            <person name="Vilcinskas A."/>
            <person name="Vogt R."/>
            <person name="Wang P."/>
            <person name="Werren J."/>
            <person name="Yu X.Q."/>
            <person name="Zhou J.J."/>
            <person name="Brown S.J."/>
            <person name="Scherer S.E."/>
            <person name="Richards S."/>
            <person name="Blissard G.W."/>
        </authorList>
    </citation>
    <scope>NUCLEOTIDE SEQUENCE</scope>
</reference>
<reference evidence="1" key="2">
    <citation type="submission" date="2020-12" db="EMBL/GenBank/DDBJ databases">
        <authorList>
            <person name="Kanost M."/>
        </authorList>
    </citation>
    <scope>NUCLEOTIDE SEQUENCE</scope>
</reference>
<protein>
    <submittedName>
        <fullName evidence="1">Uncharacterized protein</fullName>
    </submittedName>
</protein>
<dbReference type="EMBL" id="JH668388">
    <property type="protein sequence ID" value="KAG6450459.1"/>
    <property type="molecule type" value="Genomic_DNA"/>
</dbReference>
<gene>
    <name evidence="1" type="ORF">O3G_MSEX006639</name>
</gene>
<dbReference type="Proteomes" id="UP000791440">
    <property type="component" value="Unassembled WGS sequence"/>
</dbReference>
<accession>A0A921Z4W5</accession>
<keyword evidence="2" id="KW-1185">Reference proteome</keyword>
<evidence type="ECO:0000313" key="1">
    <source>
        <dbReference type="EMBL" id="KAG6450459.1"/>
    </source>
</evidence>
<dbReference type="AlphaFoldDB" id="A0A921Z4W5"/>
<evidence type="ECO:0000313" key="2">
    <source>
        <dbReference type="Proteomes" id="UP000791440"/>
    </source>
</evidence>
<proteinExistence type="predicted"/>
<name>A0A921Z4W5_MANSE</name>
<dbReference type="OrthoDB" id="5812619at2759"/>
<organism evidence="1 2">
    <name type="scientific">Manduca sexta</name>
    <name type="common">Tobacco hawkmoth</name>
    <name type="synonym">Tobacco hornworm</name>
    <dbReference type="NCBI Taxonomy" id="7130"/>
    <lineage>
        <taxon>Eukaryota</taxon>
        <taxon>Metazoa</taxon>
        <taxon>Ecdysozoa</taxon>
        <taxon>Arthropoda</taxon>
        <taxon>Hexapoda</taxon>
        <taxon>Insecta</taxon>
        <taxon>Pterygota</taxon>
        <taxon>Neoptera</taxon>
        <taxon>Endopterygota</taxon>
        <taxon>Lepidoptera</taxon>
        <taxon>Glossata</taxon>
        <taxon>Ditrysia</taxon>
        <taxon>Bombycoidea</taxon>
        <taxon>Sphingidae</taxon>
        <taxon>Sphinginae</taxon>
        <taxon>Sphingini</taxon>
        <taxon>Manduca</taxon>
    </lineage>
</organism>
<comment type="caution">
    <text evidence="1">The sequence shown here is derived from an EMBL/GenBank/DDBJ whole genome shotgun (WGS) entry which is preliminary data.</text>
</comment>
<sequence>MDLKKLADEIDDITDPTAIEKVLFHIYQIQEEDDEFMELLIETCKEEIVLWEQPWYQLSSCLTRKLQETNENADEQYRTDAISKKEDEKIKKNWRKFIKKYNLPDKFVSFARWRNKHGCRNPNAQQEKVRRYVAAYLARGLQRTIYQVYKYVMTHTGENVKKQYTPEEEKIMKVCFYHKPEKAVTYLSAILCREPRGIYKRLAYINNGKPPRKRMNWTLNLATKFLTSLMKHTGLTVDELKCKKFDLSVWLKIQDDMDHSHAYLQKFWYKYLHPQLFIKCDIKLNRLRKKIFKLLRSYPYKVWTDIRWKELVNDFPEGYTHMFLYTICSSAVRPYRDYLTTPLEDIIEYALAKTKKARYKERRLKTLKLNDQGQLEQVQYSKA</sequence>